<gene>
    <name evidence="2" type="ORF">F2Q69_00011910</name>
</gene>
<protein>
    <submittedName>
        <fullName evidence="2">Uncharacterized protein</fullName>
    </submittedName>
</protein>
<evidence type="ECO:0000256" key="1">
    <source>
        <dbReference type="SAM" id="MobiDB-lite"/>
    </source>
</evidence>
<name>A0A8S9QST8_BRACR</name>
<dbReference type="EMBL" id="QGKX02000996">
    <property type="protein sequence ID" value="KAF3554767.1"/>
    <property type="molecule type" value="Genomic_DNA"/>
</dbReference>
<sequence length="97" mass="11029">MTFLGIRQKVVGSSDEIPTNFFSDERIPTDGFVRNSLESVYSDEFPTISAIRIPMFSCRNELTVVRERSMMVSTNDYGEPSANSRHDPPGGGRRRRR</sequence>
<evidence type="ECO:0000313" key="3">
    <source>
        <dbReference type="Proteomes" id="UP000712600"/>
    </source>
</evidence>
<dbReference type="PANTHER" id="PTHR37177:SF3">
    <property type="entry name" value="PROTEIN PSY3"/>
    <property type="match status" value="1"/>
</dbReference>
<comment type="caution">
    <text evidence="2">The sequence shown here is derived from an EMBL/GenBank/DDBJ whole genome shotgun (WGS) entry which is preliminary data.</text>
</comment>
<accession>A0A8S9QST8</accession>
<proteinExistence type="predicted"/>
<evidence type="ECO:0000313" key="2">
    <source>
        <dbReference type="EMBL" id="KAF3554767.1"/>
    </source>
</evidence>
<organism evidence="2 3">
    <name type="scientific">Brassica cretica</name>
    <name type="common">Mustard</name>
    <dbReference type="NCBI Taxonomy" id="69181"/>
    <lineage>
        <taxon>Eukaryota</taxon>
        <taxon>Viridiplantae</taxon>
        <taxon>Streptophyta</taxon>
        <taxon>Embryophyta</taxon>
        <taxon>Tracheophyta</taxon>
        <taxon>Spermatophyta</taxon>
        <taxon>Magnoliopsida</taxon>
        <taxon>eudicotyledons</taxon>
        <taxon>Gunneridae</taxon>
        <taxon>Pentapetalae</taxon>
        <taxon>rosids</taxon>
        <taxon>malvids</taxon>
        <taxon>Brassicales</taxon>
        <taxon>Brassicaceae</taxon>
        <taxon>Brassiceae</taxon>
        <taxon>Brassica</taxon>
    </lineage>
</organism>
<dbReference type="AlphaFoldDB" id="A0A8S9QST8"/>
<feature type="region of interest" description="Disordered" evidence="1">
    <location>
        <begin position="73"/>
        <end position="97"/>
    </location>
</feature>
<dbReference type="InterPro" id="IPR034430">
    <property type="entry name" value="PSY"/>
</dbReference>
<reference evidence="2" key="1">
    <citation type="submission" date="2019-12" db="EMBL/GenBank/DDBJ databases">
        <title>Genome sequencing and annotation of Brassica cretica.</title>
        <authorList>
            <person name="Studholme D.J."/>
            <person name="Sarris P."/>
        </authorList>
    </citation>
    <scope>NUCLEOTIDE SEQUENCE</scope>
    <source>
        <strain evidence="2">PFS-109/04</strain>
        <tissue evidence="2">Leaf</tissue>
    </source>
</reference>
<dbReference type="PANTHER" id="PTHR37177">
    <property type="entry name" value="PROTEIN PSY1"/>
    <property type="match status" value="1"/>
</dbReference>
<dbReference type="Proteomes" id="UP000712600">
    <property type="component" value="Unassembled WGS sequence"/>
</dbReference>